<dbReference type="EMBL" id="AJWJ01000878">
    <property type="protein sequence ID" value="KAF2068683.1"/>
    <property type="molecule type" value="Genomic_DNA"/>
</dbReference>
<evidence type="ECO:0000313" key="2">
    <source>
        <dbReference type="Proteomes" id="UP000695562"/>
    </source>
</evidence>
<name>A0A8J4UUU9_9MYCE</name>
<protein>
    <submittedName>
        <fullName evidence="1">Uncharacterized protein</fullName>
    </submittedName>
</protein>
<reference evidence="1" key="1">
    <citation type="submission" date="2020-01" db="EMBL/GenBank/DDBJ databases">
        <title>Development of genomics and gene disruption for Polysphondylium violaceum indicates a role for the polyketide synthase stlB in stalk morphogenesis.</title>
        <authorList>
            <person name="Narita B."/>
            <person name="Kawabe Y."/>
            <person name="Kin K."/>
            <person name="Saito T."/>
            <person name="Gibbs R."/>
            <person name="Kuspa A."/>
            <person name="Muzny D."/>
            <person name="Queller D."/>
            <person name="Richards S."/>
            <person name="Strassman J."/>
            <person name="Sucgang R."/>
            <person name="Worley K."/>
            <person name="Schaap P."/>
        </authorList>
    </citation>
    <scope>NUCLEOTIDE SEQUENCE</scope>
    <source>
        <strain evidence="1">QSvi11</strain>
    </source>
</reference>
<dbReference type="AlphaFoldDB" id="A0A8J4UUU9"/>
<accession>A0A8J4UUU9</accession>
<keyword evidence="2" id="KW-1185">Reference proteome</keyword>
<sequence>MQINSIPSLSLEKKINNDTYNNTRSYYNNSNTNNDKSKSFYIRLDEIDNVHDFIEKYDHQQQQQQPQQNKTNNNSNKKLALMIQSIKNNIINNNNNDNNTTTTPTNSSINRYISLINELLDHYRICFPIEINNLLNSIIINDDKNIITTTTLDLVDLFIIYKFLNYPIINVSDYLVSIIIKHLRGNRNQVDHIKSLFKTILPFLFNDQDEDNLITFTNLFKSLFFKINNNSSDDNESHIYFHKDHFIIDFISSIYTEIYKLKEEEKKNEVLIDYFKLLFNSIQYSNSSLIFYSLSLSLYFTIENVINFKSINQESINQILFIITNYGDQIENRDFNNQEIYNNLFDLIVGNYFNDQENLNLVGQIVDLQLFYLFLLKNLFNGNNNYTTKTKKIISNKIKKSIFDHLTNPTIKSEKFFFYLENIISTTINNNDFNSDDEESKSCFIQIVNILTTHLLDHGFSISLNMDLKILTTKLDISIQPIHLYIKIIYKMSRNPIIIQNHPSIQFLNNFLKELYHLESIILSCFKLKNNNNIDDNDEDDDKLIQLCINSIFNPLYNFL</sequence>
<comment type="caution">
    <text evidence="1">The sequence shown here is derived from an EMBL/GenBank/DDBJ whole genome shotgun (WGS) entry which is preliminary data.</text>
</comment>
<organism evidence="1 2">
    <name type="scientific">Polysphondylium violaceum</name>
    <dbReference type="NCBI Taxonomy" id="133409"/>
    <lineage>
        <taxon>Eukaryota</taxon>
        <taxon>Amoebozoa</taxon>
        <taxon>Evosea</taxon>
        <taxon>Eumycetozoa</taxon>
        <taxon>Dictyostelia</taxon>
        <taxon>Dictyosteliales</taxon>
        <taxon>Dictyosteliaceae</taxon>
        <taxon>Polysphondylium</taxon>
    </lineage>
</organism>
<dbReference type="Proteomes" id="UP000695562">
    <property type="component" value="Unassembled WGS sequence"/>
</dbReference>
<proteinExistence type="predicted"/>
<gene>
    <name evidence="1" type="ORF">CYY_009996</name>
</gene>
<evidence type="ECO:0000313" key="1">
    <source>
        <dbReference type="EMBL" id="KAF2068683.1"/>
    </source>
</evidence>